<dbReference type="SUPFAM" id="SSF51905">
    <property type="entry name" value="FAD/NAD(P)-binding domain"/>
    <property type="match status" value="1"/>
</dbReference>
<dbReference type="InterPro" id="IPR050641">
    <property type="entry name" value="RIFMO-like"/>
</dbReference>
<keyword evidence="4" id="KW-0560">Oxidoreductase</keyword>
<dbReference type="PANTHER" id="PTHR43004:SF20">
    <property type="entry name" value="2-MONOOXYGENASE, PUTATIVE (AFU_ORTHOLOGUE AFUA_1G13660)-RELATED"/>
    <property type="match status" value="1"/>
</dbReference>
<comment type="similarity">
    <text evidence="1">Belongs to the PheA/TfdB FAD monooxygenase family.</text>
</comment>
<keyword evidence="2" id="KW-0285">Flavoprotein</keyword>
<dbReference type="Proteomes" id="UP000092154">
    <property type="component" value="Unassembled WGS sequence"/>
</dbReference>
<dbReference type="InParanoid" id="A0A1B7MP40"/>
<keyword evidence="3" id="KW-0274">FAD</keyword>
<name>A0A1B7MP40_9AGAM</name>
<dbReference type="Gene3D" id="3.40.30.20">
    <property type="match status" value="1"/>
</dbReference>
<evidence type="ECO:0000313" key="8">
    <source>
        <dbReference type="Proteomes" id="UP000092154"/>
    </source>
</evidence>
<dbReference type="PANTHER" id="PTHR43004">
    <property type="entry name" value="TRK SYSTEM POTASSIUM UPTAKE PROTEIN"/>
    <property type="match status" value="1"/>
</dbReference>
<reference evidence="7 8" key="1">
    <citation type="submission" date="2016-06" db="EMBL/GenBank/DDBJ databases">
        <title>Comparative genomics of the ectomycorrhizal sister species Rhizopogon vinicolor and Rhizopogon vesiculosus (Basidiomycota: Boletales) reveals a divergence of the mating type B locus.</title>
        <authorList>
            <consortium name="DOE Joint Genome Institute"/>
            <person name="Mujic A.B."/>
            <person name="Kuo A."/>
            <person name="Tritt A."/>
            <person name="Lipzen A."/>
            <person name="Chen C."/>
            <person name="Johnson J."/>
            <person name="Sharma A."/>
            <person name="Barry K."/>
            <person name="Grigoriev I.V."/>
            <person name="Spatafora J.W."/>
        </authorList>
    </citation>
    <scope>NUCLEOTIDE SEQUENCE [LARGE SCALE GENOMIC DNA]</scope>
    <source>
        <strain evidence="7 8">AM-OR11-026</strain>
    </source>
</reference>
<evidence type="ECO:0008006" key="9">
    <source>
        <dbReference type="Google" id="ProtNLM"/>
    </source>
</evidence>
<dbReference type="GO" id="GO:0071949">
    <property type="term" value="F:FAD binding"/>
    <property type="evidence" value="ECO:0007669"/>
    <property type="project" value="InterPro"/>
</dbReference>
<dbReference type="Pfam" id="PF07976">
    <property type="entry name" value="Phe_hydrox_dim"/>
    <property type="match status" value="1"/>
</dbReference>
<proteinExistence type="inferred from homology"/>
<evidence type="ECO:0000259" key="5">
    <source>
        <dbReference type="Pfam" id="PF01494"/>
    </source>
</evidence>
<evidence type="ECO:0000256" key="2">
    <source>
        <dbReference type="ARBA" id="ARBA00022630"/>
    </source>
</evidence>
<dbReference type="SUPFAM" id="SSF54373">
    <property type="entry name" value="FAD-linked reductases, C-terminal domain"/>
    <property type="match status" value="1"/>
</dbReference>
<dbReference type="AlphaFoldDB" id="A0A1B7MP40"/>
<dbReference type="InterPro" id="IPR036188">
    <property type="entry name" value="FAD/NAD-bd_sf"/>
</dbReference>
<dbReference type="Gene3D" id="3.50.50.60">
    <property type="entry name" value="FAD/NAD(P)-binding domain"/>
    <property type="match status" value="1"/>
</dbReference>
<dbReference type="Pfam" id="PF01494">
    <property type="entry name" value="FAD_binding_3"/>
    <property type="match status" value="1"/>
</dbReference>
<keyword evidence="8" id="KW-1185">Reference proteome</keyword>
<dbReference type="InterPro" id="IPR012941">
    <property type="entry name" value="Phe_hydrox_C_dim_dom"/>
</dbReference>
<evidence type="ECO:0000256" key="3">
    <source>
        <dbReference type="ARBA" id="ARBA00022827"/>
    </source>
</evidence>
<dbReference type="Gene3D" id="3.30.9.10">
    <property type="entry name" value="D-Amino Acid Oxidase, subunit A, domain 2"/>
    <property type="match status" value="1"/>
</dbReference>
<dbReference type="OrthoDB" id="1716816at2759"/>
<evidence type="ECO:0000256" key="4">
    <source>
        <dbReference type="ARBA" id="ARBA00023002"/>
    </source>
</evidence>
<dbReference type="GO" id="GO:0016709">
    <property type="term" value="F:oxidoreductase activity, acting on paired donors, with incorporation or reduction of molecular oxygen, NAD(P)H as one donor, and incorporation of one atom of oxygen"/>
    <property type="evidence" value="ECO:0007669"/>
    <property type="project" value="UniProtKB-ARBA"/>
</dbReference>
<evidence type="ECO:0000259" key="6">
    <source>
        <dbReference type="Pfam" id="PF07976"/>
    </source>
</evidence>
<protein>
    <recommendedName>
        <fullName evidence="9">Phenol 2-monooxygenase</fullName>
    </recommendedName>
</protein>
<dbReference type="CDD" id="cd02979">
    <property type="entry name" value="PHOX_C"/>
    <property type="match status" value="1"/>
</dbReference>
<feature type="domain" description="FAD-binding" evidence="5">
    <location>
        <begin position="7"/>
        <end position="373"/>
    </location>
</feature>
<sequence length="612" mass="67693">MPEETYVDVLIVGAGPAGVMCANALAAAGIHVKIVDQRPSKVTSGQADGIQPRTIEVLQSYDLAERLLKEGRQLRQLAVYNPNSDGVLARSGRLLSVSAPTARYPFVVGLNQGAIESIFIDSMGEHGLTIDRPIAPASIELSDSSEQLADPFSYPVKVTLNHLDTPGKQTIVHTRYVVGCDGAHSWVRKAVGITMDGEQTDSIWGVVDLMTDTDFPDIHNTCAIHSTSGSCLIIPREGDKVRFYVQLSDSDVLDPITGRVDKNRMSPEKLLEVARKILHPYKIHEPKMYEWWTVYIIGQRVASRFSVNERIFIAGDACHTHSPKAGQGMNASINDTHNLAWKLVQVLRGRAKTSLLETYELERRKFAQDLIEFDRKYSALFSRKPSTIDDDEGVFHEAFSSVIEISGGFVSGIGVHYASSAITNETHQQCAPHLIIGERMPPQIFVRAADGRPYEIQDILPSDTRFKLLFFVGCLTEERVRELDALSNEMRDPSCFLQKYGYPTEGTAQSMFSIITIVSGDKEDVQFTRVPAFFRPHWSNALLDDTDITRSVGGGAYKRFGIDPNTMTLVIVRPDGYVGMIAPASALEDIDSYFAAFTIPRKAVLGIQLPQV</sequence>
<dbReference type="InterPro" id="IPR038220">
    <property type="entry name" value="PHOX_C_sf"/>
</dbReference>
<dbReference type="InterPro" id="IPR036249">
    <property type="entry name" value="Thioredoxin-like_sf"/>
</dbReference>
<accession>A0A1B7MP40</accession>
<dbReference type="EMBL" id="KV448624">
    <property type="protein sequence ID" value="OAX34346.1"/>
    <property type="molecule type" value="Genomic_DNA"/>
</dbReference>
<dbReference type="PRINTS" id="PR00420">
    <property type="entry name" value="RNGMNOXGNASE"/>
</dbReference>
<dbReference type="STRING" id="1314800.A0A1B7MP40"/>
<gene>
    <name evidence="7" type="ORF">K503DRAFT_698914</name>
</gene>
<feature type="domain" description="Phenol hydroxylase-like C-terminal dimerisation" evidence="6">
    <location>
        <begin position="415"/>
        <end position="601"/>
    </location>
</feature>
<evidence type="ECO:0000256" key="1">
    <source>
        <dbReference type="ARBA" id="ARBA00007801"/>
    </source>
</evidence>
<evidence type="ECO:0000313" key="7">
    <source>
        <dbReference type="EMBL" id="OAX34346.1"/>
    </source>
</evidence>
<dbReference type="SUPFAM" id="SSF52833">
    <property type="entry name" value="Thioredoxin-like"/>
    <property type="match status" value="1"/>
</dbReference>
<dbReference type="InterPro" id="IPR002938">
    <property type="entry name" value="FAD-bd"/>
</dbReference>
<organism evidence="7 8">
    <name type="scientific">Rhizopogon vinicolor AM-OR11-026</name>
    <dbReference type="NCBI Taxonomy" id="1314800"/>
    <lineage>
        <taxon>Eukaryota</taxon>
        <taxon>Fungi</taxon>
        <taxon>Dikarya</taxon>
        <taxon>Basidiomycota</taxon>
        <taxon>Agaricomycotina</taxon>
        <taxon>Agaricomycetes</taxon>
        <taxon>Agaricomycetidae</taxon>
        <taxon>Boletales</taxon>
        <taxon>Suillineae</taxon>
        <taxon>Rhizopogonaceae</taxon>
        <taxon>Rhizopogon</taxon>
    </lineage>
</organism>